<reference evidence="4" key="2">
    <citation type="journal article" date="2018" name="BMC Genomics">
        <title>Genomic insights into host adaptation between the wheat stripe rust pathogen (Puccinia striiformis f. sp. tritici) and the barley stripe rust pathogen (Puccinia striiformis f. sp. hordei).</title>
        <authorList>
            <person name="Xia C."/>
            <person name="Wang M."/>
            <person name="Yin C."/>
            <person name="Cornejo O.E."/>
            <person name="Hulbert S.H."/>
            <person name="Chen X."/>
        </authorList>
    </citation>
    <scope>NUCLEOTIDE SEQUENCE [LARGE SCALE GENOMIC DNA]</scope>
    <source>
        <strain evidence="4">93TX-2</strain>
    </source>
</reference>
<dbReference type="Gene3D" id="3.40.50.300">
    <property type="entry name" value="P-loop containing nucleotide triphosphate hydrolases"/>
    <property type="match status" value="1"/>
</dbReference>
<dbReference type="PANTHER" id="PTHR24071:SF0">
    <property type="entry name" value="GTP-BINDING NUCLEAR PROTEIN RAN"/>
    <property type="match status" value="1"/>
</dbReference>
<comment type="caution">
    <text evidence="3">The sequence shown here is derived from an EMBL/GenBank/DDBJ whole genome shotgun (WGS) entry which is preliminary data.</text>
</comment>
<evidence type="ECO:0000313" key="4">
    <source>
        <dbReference type="Proteomes" id="UP000238274"/>
    </source>
</evidence>
<accession>A0A2S4UFI2</accession>
<organism evidence="3 4">
    <name type="scientific">Puccinia striiformis</name>
    <dbReference type="NCBI Taxonomy" id="27350"/>
    <lineage>
        <taxon>Eukaryota</taxon>
        <taxon>Fungi</taxon>
        <taxon>Dikarya</taxon>
        <taxon>Basidiomycota</taxon>
        <taxon>Pucciniomycotina</taxon>
        <taxon>Pucciniomycetes</taxon>
        <taxon>Pucciniales</taxon>
        <taxon>Pucciniaceae</taxon>
        <taxon>Puccinia</taxon>
    </lineage>
</organism>
<dbReference type="GO" id="GO:0005634">
    <property type="term" value="C:nucleus"/>
    <property type="evidence" value="ECO:0007669"/>
    <property type="project" value="TreeGrafter"/>
</dbReference>
<dbReference type="AlphaFoldDB" id="A0A2S4UFI2"/>
<dbReference type="VEuPathDB" id="FungiDB:PSTT_15838"/>
<name>A0A2S4UFI2_9BASI</name>
<evidence type="ECO:0000256" key="1">
    <source>
        <dbReference type="ARBA" id="ARBA00022741"/>
    </source>
</evidence>
<reference evidence="3 4" key="1">
    <citation type="submission" date="2017-12" db="EMBL/GenBank/DDBJ databases">
        <title>Gene loss provides genomic basis for host adaptation in cereal stripe rust fungi.</title>
        <authorList>
            <person name="Xia C."/>
        </authorList>
    </citation>
    <scope>NUCLEOTIDE SEQUENCE [LARGE SCALE GENOMIC DNA]</scope>
    <source>
        <strain evidence="3 4">93TX-2</strain>
    </source>
</reference>
<dbReference type="EMBL" id="PKSM01000388">
    <property type="protein sequence ID" value="POV96019.1"/>
    <property type="molecule type" value="Genomic_DNA"/>
</dbReference>
<dbReference type="GO" id="GO:0000054">
    <property type="term" value="P:ribosomal subunit export from nucleus"/>
    <property type="evidence" value="ECO:0007669"/>
    <property type="project" value="TreeGrafter"/>
</dbReference>
<protein>
    <submittedName>
        <fullName evidence="3">Uncharacterized protein</fullName>
    </submittedName>
</protein>
<sequence length="106" mass="12144">MYVTSKITSKNIPNWFRFLERVREGIPIVLCGSKVNLKELKVKTGSVTSLGKKNLQSRFVRRITLGPKGSLLSLLLQQECFPLSRHHLTFVLSCQVIQGIHPKRWN</sequence>
<dbReference type="PRINTS" id="PR00627">
    <property type="entry name" value="GTPRANTC4"/>
</dbReference>
<dbReference type="OrthoDB" id="48625at2759"/>
<keyword evidence="1" id="KW-0547">Nucleotide-binding</keyword>
<dbReference type="Proteomes" id="UP000238274">
    <property type="component" value="Unassembled WGS sequence"/>
</dbReference>
<evidence type="ECO:0000313" key="3">
    <source>
        <dbReference type="EMBL" id="POV96019.1"/>
    </source>
</evidence>
<keyword evidence="2" id="KW-0342">GTP-binding</keyword>
<dbReference type="InterPro" id="IPR002041">
    <property type="entry name" value="Ran_GTPase"/>
</dbReference>
<dbReference type="GO" id="GO:0006606">
    <property type="term" value="P:protein import into nucleus"/>
    <property type="evidence" value="ECO:0007669"/>
    <property type="project" value="TreeGrafter"/>
</dbReference>
<dbReference type="GO" id="GO:0005737">
    <property type="term" value="C:cytoplasm"/>
    <property type="evidence" value="ECO:0007669"/>
    <property type="project" value="TreeGrafter"/>
</dbReference>
<dbReference type="InterPro" id="IPR027417">
    <property type="entry name" value="P-loop_NTPase"/>
</dbReference>
<dbReference type="GO" id="GO:0003924">
    <property type="term" value="F:GTPase activity"/>
    <property type="evidence" value="ECO:0007669"/>
    <property type="project" value="InterPro"/>
</dbReference>
<reference evidence="4" key="3">
    <citation type="journal article" date="2018" name="Mol. Plant Microbe Interact.">
        <title>Genome sequence resources for the wheat stripe rust pathogen (Puccinia striiformis f. sp. tritici) and the barley stripe rust pathogen (Puccinia striiformis f. sp. hordei).</title>
        <authorList>
            <person name="Xia C."/>
            <person name="Wang M."/>
            <person name="Yin C."/>
            <person name="Cornejo O.E."/>
            <person name="Hulbert S.H."/>
            <person name="Chen X."/>
        </authorList>
    </citation>
    <scope>NUCLEOTIDE SEQUENCE [LARGE SCALE GENOMIC DNA]</scope>
    <source>
        <strain evidence="4">93TX-2</strain>
    </source>
</reference>
<evidence type="ECO:0000256" key="2">
    <source>
        <dbReference type="ARBA" id="ARBA00023134"/>
    </source>
</evidence>
<keyword evidence="4" id="KW-1185">Reference proteome</keyword>
<gene>
    <name evidence="3" type="ORF">PSHT_15354</name>
</gene>
<dbReference type="GO" id="GO:0005525">
    <property type="term" value="F:GTP binding"/>
    <property type="evidence" value="ECO:0007669"/>
    <property type="project" value="UniProtKB-KW"/>
</dbReference>
<dbReference type="PANTHER" id="PTHR24071">
    <property type="entry name" value="RAN GTPASE"/>
    <property type="match status" value="1"/>
</dbReference>
<proteinExistence type="predicted"/>
<dbReference type="VEuPathDB" id="FungiDB:PSHT_15354"/>